<protein>
    <recommendedName>
        <fullName evidence="4">Expansin-like EG45 domain-containing protein</fullName>
    </recommendedName>
</protein>
<dbReference type="OrthoDB" id="2012063at2759"/>
<evidence type="ECO:0000256" key="1">
    <source>
        <dbReference type="SAM" id="SignalP"/>
    </source>
</evidence>
<dbReference type="STRING" id="105231.A0A1Y1IB53"/>
<gene>
    <name evidence="2" type="ORF">KFL_002290180</name>
</gene>
<dbReference type="EMBL" id="DF237178">
    <property type="protein sequence ID" value="GAQ85328.1"/>
    <property type="molecule type" value="Genomic_DNA"/>
</dbReference>
<evidence type="ECO:0000313" key="2">
    <source>
        <dbReference type="EMBL" id="GAQ85328.1"/>
    </source>
</evidence>
<organism evidence="2 3">
    <name type="scientific">Klebsormidium nitens</name>
    <name type="common">Green alga</name>
    <name type="synonym">Ulothrix nitens</name>
    <dbReference type="NCBI Taxonomy" id="105231"/>
    <lineage>
        <taxon>Eukaryota</taxon>
        <taxon>Viridiplantae</taxon>
        <taxon>Streptophyta</taxon>
        <taxon>Klebsormidiophyceae</taxon>
        <taxon>Klebsormidiales</taxon>
        <taxon>Klebsormidiaceae</taxon>
        <taxon>Klebsormidium</taxon>
    </lineage>
</organism>
<accession>A0A1Y1IB53</accession>
<dbReference type="Proteomes" id="UP000054558">
    <property type="component" value="Unassembled WGS sequence"/>
</dbReference>
<feature type="chain" id="PRO_5012259847" description="Expansin-like EG45 domain-containing protein" evidence="1">
    <location>
        <begin position="23"/>
        <end position="236"/>
    </location>
</feature>
<evidence type="ECO:0000313" key="3">
    <source>
        <dbReference type="Proteomes" id="UP000054558"/>
    </source>
</evidence>
<name>A0A1Y1IB53_KLENI</name>
<proteinExistence type="predicted"/>
<keyword evidence="3" id="KW-1185">Reference proteome</keyword>
<dbReference type="PANTHER" id="PTHR31656">
    <property type="entry name" value="ROOT CAP DOMAIN-CONTAINING PROTEIN"/>
    <property type="match status" value="1"/>
</dbReference>
<feature type="signal peptide" evidence="1">
    <location>
        <begin position="1"/>
        <end position="22"/>
    </location>
</feature>
<reference evidence="2 3" key="1">
    <citation type="journal article" date="2014" name="Nat. Commun.">
        <title>Klebsormidium flaccidum genome reveals primary factors for plant terrestrial adaptation.</title>
        <authorList>
            <person name="Hori K."/>
            <person name="Maruyama F."/>
            <person name="Fujisawa T."/>
            <person name="Togashi T."/>
            <person name="Yamamoto N."/>
            <person name="Seo M."/>
            <person name="Sato S."/>
            <person name="Yamada T."/>
            <person name="Mori H."/>
            <person name="Tajima N."/>
            <person name="Moriyama T."/>
            <person name="Ikeuchi M."/>
            <person name="Watanabe M."/>
            <person name="Wada H."/>
            <person name="Kobayashi K."/>
            <person name="Saito M."/>
            <person name="Masuda T."/>
            <person name="Sasaki-Sekimoto Y."/>
            <person name="Mashiguchi K."/>
            <person name="Awai K."/>
            <person name="Shimojima M."/>
            <person name="Masuda S."/>
            <person name="Iwai M."/>
            <person name="Nobusawa T."/>
            <person name="Narise T."/>
            <person name="Kondo S."/>
            <person name="Saito H."/>
            <person name="Sato R."/>
            <person name="Murakawa M."/>
            <person name="Ihara Y."/>
            <person name="Oshima-Yamada Y."/>
            <person name="Ohtaka K."/>
            <person name="Satoh M."/>
            <person name="Sonobe K."/>
            <person name="Ishii M."/>
            <person name="Ohtani R."/>
            <person name="Kanamori-Sato M."/>
            <person name="Honoki R."/>
            <person name="Miyazaki D."/>
            <person name="Mochizuki H."/>
            <person name="Umetsu J."/>
            <person name="Higashi K."/>
            <person name="Shibata D."/>
            <person name="Kamiya Y."/>
            <person name="Sato N."/>
            <person name="Nakamura Y."/>
            <person name="Tabata S."/>
            <person name="Ida S."/>
            <person name="Kurokawa K."/>
            <person name="Ohta H."/>
        </authorList>
    </citation>
    <scope>NUCLEOTIDE SEQUENCE [LARGE SCALE GENOMIC DNA]</scope>
    <source>
        <strain evidence="2 3">NIES-2285</strain>
    </source>
</reference>
<keyword evidence="1" id="KW-0732">Signal</keyword>
<evidence type="ECO:0008006" key="4">
    <source>
        <dbReference type="Google" id="ProtNLM"/>
    </source>
</evidence>
<sequence length="236" mass="24845">MASRQLSALLLVLALTAQAASANYVGYVDPCSGSTTNKCSAAALGTYNPPGLTSCNGIIVSCYTSYTNDGKCGSTKDTTCPACVVSGNTVTLSCTNKPSGGQCANTNPVQYSGTAVCGDPHFAAPGGIFFDWHGVRDQVFSIISDTNFQFNARFIGERTDTQNVEHGTWMEVSQGPILSKGSLPGFALTSLAPYLLPPPPASPHFSGRRDGWNDQNPNFNLSLACNFVRVEGKGRI</sequence>
<dbReference type="AlphaFoldDB" id="A0A1Y1IB53"/>